<keyword evidence="4" id="KW-1185">Reference proteome</keyword>
<accession>A0A072VFR9</accession>
<feature type="transmembrane region" description="Helical" evidence="1">
    <location>
        <begin position="87"/>
        <end position="105"/>
    </location>
</feature>
<evidence type="ECO:0000313" key="3">
    <source>
        <dbReference type="EnsemblPlants" id="KEH40426"/>
    </source>
</evidence>
<dbReference type="AlphaFoldDB" id="A0A072VFR9"/>
<feature type="transmembrane region" description="Helical" evidence="1">
    <location>
        <begin position="5"/>
        <end position="26"/>
    </location>
</feature>
<sequence>MAVNLLSFIAVNSWCVWILLVTVFTVGSNHTFEDLLHKAQQNKSFQDQGLQQNHPEKGHFFPLKIPPQEAMFLAEAPSKLHLIQLRMGGFQITSLIMFVLGGLILTRKDFSIENSAILVLAGSLQEQRGSTFPLNITATVPYDEGVQWPKWMNKTKKSNNQKLGILI</sequence>
<reference evidence="2 4" key="1">
    <citation type="journal article" date="2011" name="Nature">
        <title>The Medicago genome provides insight into the evolution of rhizobial symbioses.</title>
        <authorList>
            <person name="Young N.D."/>
            <person name="Debelle F."/>
            <person name="Oldroyd G.E."/>
            <person name="Geurts R."/>
            <person name="Cannon S.B."/>
            <person name="Udvardi M.K."/>
            <person name="Benedito V.A."/>
            <person name="Mayer K.F."/>
            <person name="Gouzy J."/>
            <person name="Schoof H."/>
            <person name="Van de Peer Y."/>
            <person name="Proost S."/>
            <person name="Cook D.R."/>
            <person name="Meyers B.C."/>
            <person name="Spannagl M."/>
            <person name="Cheung F."/>
            <person name="De Mita S."/>
            <person name="Krishnakumar V."/>
            <person name="Gundlach H."/>
            <person name="Zhou S."/>
            <person name="Mudge J."/>
            <person name="Bharti A.K."/>
            <person name="Murray J.D."/>
            <person name="Naoumkina M.A."/>
            <person name="Rosen B."/>
            <person name="Silverstein K.A."/>
            <person name="Tang H."/>
            <person name="Rombauts S."/>
            <person name="Zhao P.X."/>
            <person name="Zhou P."/>
            <person name="Barbe V."/>
            <person name="Bardou P."/>
            <person name="Bechner M."/>
            <person name="Bellec A."/>
            <person name="Berger A."/>
            <person name="Berges H."/>
            <person name="Bidwell S."/>
            <person name="Bisseling T."/>
            <person name="Choisne N."/>
            <person name="Couloux A."/>
            <person name="Denny R."/>
            <person name="Deshpande S."/>
            <person name="Dai X."/>
            <person name="Doyle J.J."/>
            <person name="Dudez A.M."/>
            <person name="Farmer A.D."/>
            <person name="Fouteau S."/>
            <person name="Franken C."/>
            <person name="Gibelin C."/>
            <person name="Gish J."/>
            <person name="Goldstein S."/>
            <person name="Gonzalez A.J."/>
            <person name="Green P.J."/>
            <person name="Hallab A."/>
            <person name="Hartog M."/>
            <person name="Hua A."/>
            <person name="Humphray S.J."/>
            <person name="Jeong D.H."/>
            <person name="Jing Y."/>
            <person name="Jocker A."/>
            <person name="Kenton S.M."/>
            <person name="Kim D.J."/>
            <person name="Klee K."/>
            <person name="Lai H."/>
            <person name="Lang C."/>
            <person name="Lin S."/>
            <person name="Macmil S.L."/>
            <person name="Magdelenat G."/>
            <person name="Matthews L."/>
            <person name="McCorrison J."/>
            <person name="Monaghan E.L."/>
            <person name="Mun J.H."/>
            <person name="Najar F.Z."/>
            <person name="Nicholson C."/>
            <person name="Noirot C."/>
            <person name="O'Bleness M."/>
            <person name="Paule C.R."/>
            <person name="Poulain J."/>
            <person name="Prion F."/>
            <person name="Qin B."/>
            <person name="Qu C."/>
            <person name="Retzel E.F."/>
            <person name="Riddle C."/>
            <person name="Sallet E."/>
            <person name="Samain S."/>
            <person name="Samson N."/>
            <person name="Sanders I."/>
            <person name="Saurat O."/>
            <person name="Scarpelli C."/>
            <person name="Schiex T."/>
            <person name="Segurens B."/>
            <person name="Severin A.J."/>
            <person name="Sherrier D.J."/>
            <person name="Shi R."/>
            <person name="Sims S."/>
            <person name="Singer S.R."/>
            <person name="Sinharoy S."/>
            <person name="Sterck L."/>
            <person name="Viollet A."/>
            <person name="Wang B.B."/>
            <person name="Wang K."/>
            <person name="Wang M."/>
            <person name="Wang X."/>
            <person name="Warfsmann J."/>
            <person name="Weissenbach J."/>
            <person name="White D.D."/>
            <person name="White J.D."/>
            <person name="Wiley G.B."/>
            <person name="Wincker P."/>
            <person name="Xing Y."/>
            <person name="Yang L."/>
            <person name="Yao Z."/>
            <person name="Ying F."/>
            <person name="Zhai J."/>
            <person name="Zhou L."/>
            <person name="Zuber A."/>
            <person name="Denarie J."/>
            <person name="Dixon R.A."/>
            <person name="May G.D."/>
            <person name="Schwartz D.C."/>
            <person name="Rogers J."/>
            <person name="Quetier F."/>
            <person name="Town C.D."/>
            <person name="Roe B.A."/>
        </authorList>
    </citation>
    <scope>NUCLEOTIDE SEQUENCE [LARGE SCALE GENOMIC DNA]</scope>
    <source>
        <strain evidence="2">A17</strain>
        <strain evidence="3 4">cv. Jemalong A17</strain>
    </source>
</reference>
<dbReference type="EMBL" id="CM001217">
    <property type="protein sequence ID" value="KEH40426.1"/>
    <property type="molecule type" value="Genomic_DNA"/>
</dbReference>
<reference evidence="3" key="3">
    <citation type="submission" date="2015-04" db="UniProtKB">
        <authorList>
            <consortium name="EnsemblPlants"/>
        </authorList>
    </citation>
    <scope>IDENTIFICATION</scope>
    <source>
        <strain evidence="3">cv. Jemalong A17</strain>
    </source>
</reference>
<evidence type="ECO:0000256" key="1">
    <source>
        <dbReference type="SAM" id="Phobius"/>
    </source>
</evidence>
<protein>
    <submittedName>
        <fullName evidence="2">Transmembrane protein, putative</fullName>
    </submittedName>
</protein>
<name>A0A072VFR9_MEDTR</name>
<organism evidence="2 4">
    <name type="scientific">Medicago truncatula</name>
    <name type="common">Barrel medic</name>
    <name type="synonym">Medicago tribuloides</name>
    <dbReference type="NCBI Taxonomy" id="3880"/>
    <lineage>
        <taxon>Eukaryota</taxon>
        <taxon>Viridiplantae</taxon>
        <taxon>Streptophyta</taxon>
        <taxon>Embryophyta</taxon>
        <taxon>Tracheophyta</taxon>
        <taxon>Spermatophyta</taxon>
        <taxon>Magnoliopsida</taxon>
        <taxon>eudicotyledons</taxon>
        <taxon>Gunneridae</taxon>
        <taxon>Pentapetalae</taxon>
        <taxon>rosids</taxon>
        <taxon>fabids</taxon>
        <taxon>Fabales</taxon>
        <taxon>Fabaceae</taxon>
        <taxon>Papilionoideae</taxon>
        <taxon>50 kb inversion clade</taxon>
        <taxon>NPAAA clade</taxon>
        <taxon>Hologalegina</taxon>
        <taxon>IRL clade</taxon>
        <taxon>Trifolieae</taxon>
        <taxon>Medicago</taxon>
    </lineage>
</organism>
<keyword evidence="1" id="KW-1133">Transmembrane helix</keyword>
<dbReference type="HOGENOM" id="CLU_1596943_0_0_1"/>
<keyword evidence="1" id="KW-0472">Membrane</keyword>
<dbReference type="EnsemblPlants" id="KEH40426">
    <property type="protein sequence ID" value="KEH40426"/>
    <property type="gene ID" value="MTR_1g028680"/>
</dbReference>
<evidence type="ECO:0000313" key="4">
    <source>
        <dbReference type="Proteomes" id="UP000002051"/>
    </source>
</evidence>
<evidence type="ECO:0000313" key="2">
    <source>
        <dbReference type="EMBL" id="KEH40426.1"/>
    </source>
</evidence>
<keyword evidence="1 2" id="KW-0812">Transmembrane</keyword>
<reference evidence="2 4" key="2">
    <citation type="journal article" date="2014" name="BMC Genomics">
        <title>An improved genome release (version Mt4.0) for the model legume Medicago truncatula.</title>
        <authorList>
            <person name="Tang H."/>
            <person name="Krishnakumar V."/>
            <person name="Bidwell S."/>
            <person name="Rosen B."/>
            <person name="Chan A."/>
            <person name="Zhou S."/>
            <person name="Gentzbittel L."/>
            <person name="Childs K.L."/>
            <person name="Yandell M."/>
            <person name="Gundlach H."/>
            <person name="Mayer K.F."/>
            <person name="Schwartz D.C."/>
            <person name="Town C.D."/>
        </authorList>
    </citation>
    <scope>GENOME REANNOTATION</scope>
    <source>
        <strain evidence="2">A17</strain>
        <strain evidence="3 4">cv. Jemalong A17</strain>
    </source>
</reference>
<proteinExistence type="predicted"/>
<dbReference type="Proteomes" id="UP000002051">
    <property type="component" value="Unassembled WGS sequence"/>
</dbReference>
<gene>
    <name evidence="2" type="ordered locus">MTR_1g028680</name>
</gene>